<comment type="caution">
    <text evidence="1">The sequence shown here is derived from an EMBL/GenBank/DDBJ whole genome shotgun (WGS) entry which is preliminary data.</text>
</comment>
<gene>
    <name evidence="1" type="ORF">GTW58_07585</name>
</gene>
<dbReference type="Proteomes" id="UP000521379">
    <property type="component" value="Unassembled WGS sequence"/>
</dbReference>
<evidence type="ECO:0000313" key="1">
    <source>
        <dbReference type="EMBL" id="NKE09799.1"/>
    </source>
</evidence>
<keyword evidence="2" id="KW-1185">Reference proteome</keyword>
<reference evidence="1 2" key="1">
    <citation type="submission" date="2020-02" db="EMBL/GenBank/DDBJ databases">
        <authorList>
            <person name="Sun Q."/>
        </authorList>
    </citation>
    <scope>NUCLEOTIDE SEQUENCE [LARGE SCALE GENOMIC DNA]</scope>
    <source>
        <strain evidence="1 2">YIM 13062</strain>
    </source>
</reference>
<evidence type="ECO:0000313" key="2">
    <source>
        <dbReference type="Proteomes" id="UP000521379"/>
    </source>
</evidence>
<dbReference type="EMBL" id="JAAVUN010000012">
    <property type="protein sequence ID" value="NKE09799.1"/>
    <property type="molecule type" value="Genomic_DNA"/>
</dbReference>
<protein>
    <submittedName>
        <fullName evidence="1">Uncharacterized protein</fullName>
    </submittedName>
</protein>
<proteinExistence type="predicted"/>
<organism evidence="1 2">
    <name type="scientific">Kocuria subflava</name>
    <dbReference type="NCBI Taxonomy" id="1736139"/>
    <lineage>
        <taxon>Bacteria</taxon>
        <taxon>Bacillati</taxon>
        <taxon>Actinomycetota</taxon>
        <taxon>Actinomycetes</taxon>
        <taxon>Micrococcales</taxon>
        <taxon>Micrococcaceae</taxon>
        <taxon>Kocuria</taxon>
    </lineage>
</organism>
<accession>A0A846TSK1</accession>
<name>A0A846TSK1_9MICC</name>
<dbReference type="AlphaFoldDB" id="A0A846TSK1"/>
<sequence length="95" mass="10327">MPEHSAPIHGNGAVIDPLPLPPVAASQCVGVPIVDISTTWFANLRRVPAWKLTIHTGDGQMVTRQMHTDYNSALDAAVTVCRYLRWGPEIIQLAA</sequence>
<dbReference type="RefSeq" id="WP_119932807.1">
    <property type="nucleotide sequence ID" value="NZ_JAAVUN010000012.1"/>
</dbReference>